<evidence type="ECO:0000313" key="3">
    <source>
        <dbReference type="Proteomes" id="UP001377337"/>
    </source>
</evidence>
<dbReference type="Gene3D" id="3.30.460.10">
    <property type="entry name" value="Beta Polymerase, domain 2"/>
    <property type="match status" value="1"/>
</dbReference>
<protein>
    <submittedName>
        <fullName evidence="2">DUF4037 domain-containing protein</fullName>
    </submittedName>
</protein>
<keyword evidence="3" id="KW-1185">Reference proteome</keyword>
<reference evidence="2 3" key="1">
    <citation type="submission" date="2024-02" db="EMBL/GenBank/DDBJ databases">
        <title>Seven novel Bacillus-like species.</title>
        <authorList>
            <person name="Liu G."/>
        </authorList>
    </citation>
    <scope>NUCLEOTIDE SEQUENCE [LARGE SCALE GENOMIC DNA]</scope>
    <source>
        <strain evidence="2 3">FJAT-52054</strain>
    </source>
</reference>
<accession>A0ABZ2NJP1</accession>
<gene>
    <name evidence="2" type="ORF">WCV65_04305</name>
</gene>
<evidence type="ECO:0000259" key="1">
    <source>
        <dbReference type="Pfam" id="PF13228"/>
    </source>
</evidence>
<organism evidence="2 3">
    <name type="scientific">Metabacillus sediminis</name>
    <dbReference type="NCBI Taxonomy" id="3117746"/>
    <lineage>
        <taxon>Bacteria</taxon>
        <taxon>Bacillati</taxon>
        <taxon>Bacillota</taxon>
        <taxon>Bacilli</taxon>
        <taxon>Bacillales</taxon>
        <taxon>Bacillaceae</taxon>
        <taxon>Metabacillus</taxon>
    </lineage>
</organism>
<dbReference type="SUPFAM" id="SSF81301">
    <property type="entry name" value="Nucleotidyltransferase"/>
    <property type="match status" value="1"/>
</dbReference>
<evidence type="ECO:0000313" key="2">
    <source>
        <dbReference type="EMBL" id="WXB97727.1"/>
    </source>
</evidence>
<name>A0ABZ2NJP1_9BACI</name>
<dbReference type="InterPro" id="IPR025117">
    <property type="entry name" value="DUF4037"/>
</dbReference>
<dbReference type="EMBL" id="CP147407">
    <property type="protein sequence ID" value="WXB97727.1"/>
    <property type="molecule type" value="Genomic_DNA"/>
</dbReference>
<feature type="domain" description="DUF4037" evidence="1">
    <location>
        <begin position="113"/>
        <end position="208"/>
    </location>
</feature>
<dbReference type="InterPro" id="IPR043519">
    <property type="entry name" value="NT_sf"/>
</dbReference>
<proteinExistence type="predicted"/>
<dbReference type="Proteomes" id="UP001377337">
    <property type="component" value="Chromosome"/>
</dbReference>
<dbReference type="Pfam" id="PF13228">
    <property type="entry name" value="DUF4037"/>
    <property type="match status" value="1"/>
</dbReference>
<dbReference type="RefSeq" id="WP_338780367.1">
    <property type="nucleotide sequence ID" value="NZ_CP147407.1"/>
</dbReference>
<sequence>MELNDLAVKIADVYNSNPKVDYIWLGGSVSRGWEDCFSDIELFLCWREEPSDEDRLFPIQEVQGEIIDFHDYEDEEWSETYHALGVKMEISHFLTRTADSVLGDVVDRSSTDLEKQCLAAAVFNGKCLAGESAFQRLIEKVSVYPESLKLAMITENLELGSRWRNRYALVERQDWLLLHQIFVNVQKNVMSVLFALNETYVHHPGFKWQRQSLGEMNSKPSLAAERMENVFLQDPKQGLVILEELLKDVYQLVKDECPDLSIDHLIQANQSARLQQKNR</sequence>